<dbReference type="PROSITE" id="PS51257">
    <property type="entry name" value="PROKAR_LIPOPROTEIN"/>
    <property type="match status" value="1"/>
</dbReference>
<dbReference type="InterPro" id="IPR042100">
    <property type="entry name" value="Bug_dom1"/>
</dbReference>
<sequence>MKKIVGVAALSFALILGACSSDNAGEKDDSDFPKKNLEFIAPATPGGGWDATARAIQKILKEEDIVDQSMTVINKPGGNGEVGWQYLSKKDAHTMAIDSSLLITNNLLGQSDLTYEEFTPLATLTTEWISVAVKNGSPYETATDLMEQLKKDPASIKIGIAPGLGNNDHLSFVKAAKTFGVDVTKLNFLVYESGGDVMTSLLGGHVDVATMAVSESSEQHLAGKFKIVAISADERLEELPDVPTWKEEGVDMVFPHWRGILGPPDMTEDEIAYWNEAFGEMVETDSWKELLENNGWEDFYQDSTETTEFLKEQKEMYTELIDESGLQK</sequence>
<dbReference type="Proteomes" id="UP000192486">
    <property type="component" value="Chromosome"/>
</dbReference>
<feature type="signal peptide" evidence="2">
    <location>
        <begin position="1"/>
        <end position="24"/>
    </location>
</feature>
<evidence type="ECO:0008006" key="5">
    <source>
        <dbReference type="Google" id="ProtNLM"/>
    </source>
</evidence>
<keyword evidence="2" id="KW-0732">Signal</keyword>
<organism evidence="3 4">
    <name type="scientific">Sporosarcina ureae</name>
    <dbReference type="NCBI Taxonomy" id="1571"/>
    <lineage>
        <taxon>Bacteria</taxon>
        <taxon>Bacillati</taxon>
        <taxon>Bacillota</taxon>
        <taxon>Bacilli</taxon>
        <taxon>Bacillales</taxon>
        <taxon>Caryophanaceae</taxon>
        <taxon>Sporosarcina</taxon>
    </lineage>
</organism>
<accession>A0ABM6JV62</accession>
<proteinExistence type="inferred from homology"/>
<protein>
    <recommendedName>
        <fullName evidence="5">Tripartite tricarboxylate transporter substrate binding protein</fullName>
    </recommendedName>
</protein>
<dbReference type="SUPFAM" id="SSF53850">
    <property type="entry name" value="Periplasmic binding protein-like II"/>
    <property type="match status" value="1"/>
</dbReference>
<dbReference type="Gene3D" id="3.40.190.10">
    <property type="entry name" value="Periplasmic binding protein-like II"/>
    <property type="match status" value="1"/>
</dbReference>
<evidence type="ECO:0000256" key="2">
    <source>
        <dbReference type="SAM" id="SignalP"/>
    </source>
</evidence>
<dbReference type="Pfam" id="PF03401">
    <property type="entry name" value="TctC"/>
    <property type="match status" value="1"/>
</dbReference>
<name>A0ABM6JV62_SPOUR</name>
<keyword evidence="4" id="KW-1185">Reference proteome</keyword>
<dbReference type="Gene3D" id="3.40.190.150">
    <property type="entry name" value="Bordetella uptake gene, domain 1"/>
    <property type="match status" value="1"/>
</dbReference>
<evidence type="ECO:0000313" key="4">
    <source>
        <dbReference type="Proteomes" id="UP000192486"/>
    </source>
</evidence>
<dbReference type="PANTHER" id="PTHR42928">
    <property type="entry name" value="TRICARBOXYLATE-BINDING PROTEIN"/>
    <property type="match status" value="1"/>
</dbReference>
<reference evidence="3 4" key="1">
    <citation type="submission" date="2016-04" db="EMBL/GenBank/DDBJ databases">
        <title>Comparative Genomics and Epigenetics of Sporosarcina ureae.</title>
        <authorList>
            <person name="Oliver A.S."/>
            <person name="Cooper K.K."/>
        </authorList>
    </citation>
    <scope>NUCLEOTIDE SEQUENCE [LARGE SCALE GENOMIC DNA]</scope>
    <source>
        <strain evidence="3 4">S204</strain>
    </source>
</reference>
<dbReference type="CDD" id="cd07012">
    <property type="entry name" value="PBP2_Bug_TTT"/>
    <property type="match status" value="1"/>
</dbReference>
<dbReference type="EMBL" id="CP015108">
    <property type="protein sequence ID" value="ARF13938.1"/>
    <property type="molecule type" value="Genomic_DNA"/>
</dbReference>
<evidence type="ECO:0000256" key="1">
    <source>
        <dbReference type="ARBA" id="ARBA00006987"/>
    </source>
</evidence>
<evidence type="ECO:0000313" key="3">
    <source>
        <dbReference type="EMBL" id="ARF13938.1"/>
    </source>
</evidence>
<gene>
    <name evidence="3" type="ORF">SporoS204_07140</name>
</gene>
<dbReference type="PIRSF" id="PIRSF017082">
    <property type="entry name" value="YflP"/>
    <property type="match status" value="1"/>
</dbReference>
<dbReference type="InterPro" id="IPR005064">
    <property type="entry name" value="BUG"/>
</dbReference>
<dbReference type="RefSeq" id="WP_029054252.1">
    <property type="nucleotide sequence ID" value="NZ_CP015108.1"/>
</dbReference>
<feature type="chain" id="PRO_5045822429" description="Tripartite tricarboxylate transporter substrate binding protein" evidence="2">
    <location>
        <begin position="25"/>
        <end position="328"/>
    </location>
</feature>
<dbReference type="PANTHER" id="PTHR42928:SF3">
    <property type="entry name" value="UPF0065 PROTEIN YFLP"/>
    <property type="match status" value="1"/>
</dbReference>
<comment type="similarity">
    <text evidence="1">Belongs to the UPF0065 (bug) family.</text>
</comment>